<feature type="compositionally biased region" description="Polar residues" evidence="1">
    <location>
        <begin position="42"/>
        <end position="65"/>
    </location>
</feature>
<dbReference type="EMBL" id="BIMN01000001">
    <property type="protein sequence ID" value="GCE63049.1"/>
    <property type="molecule type" value="Genomic_DNA"/>
</dbReference>
<reference evidence="2 3" key="1">
    <citation type="submission" date="2019-01" db="EMBL/GenBank/DDBJ databases">
        <title>Draft genome sequences of Candidatus Mycoplasma haemohominis SWG34-3 identified from a patient with pyrexia, anemia and liver dysfunction.</title>
        <authorList>
            <person name="Sekizuka T."/>
            <person name="Hattori N."/>
            <person name="Katano H."/>
            <person name="Takuma T."/>
            <person name="Ito T."/>
            <person name="Arai N."/>
            <person name="Yanai R."/>
            <person name="Ishii S."/>
            <person name="Miura Y."/>
            <person name="Tokunaga T."/>
            <person name="Watanabe H."/>
            <person name="Nomura N."/>
            <person name="Eguchi J."/>
            <person name="Arai T."/>
            <person name="Hasegawa H."/>
            <person name="Nakamaki T."/>
            <person name="Wakita T."/>
            <person name="Niki Y."/>
            <person name="Kuroda M."/>
        </authorList>
    </citation>
    <scope>NUCLEOTIDE SEQUENCE [LARGE SCALE GENOMIC DNA]</scope>
    <source>
        <strain evidence="2">SWG34-3</strain>
    </source>
</reference>
<feature type="compositionally biased region" description="Basic and acidic residues" evidence="1">
    <location>
        <begin position="80"/>
        <end position="92"/>
    </location>
</feature>
<gene>
    <name evidence="2" type="ORF">MHSWG343_00270</name>
</gene>
<dbReference type="AlphaFoldDB" id="A0A478FRJ7"/>
<dbReference type="RefSeq" id="WP_216082646.1">
    <property type="nucleotide sequence ID" value="NZ_CACTIB010000004.1"/>
</dbReference>
<protein>
    <submittedName>
        <fullName evidence="2">Uncharacterized protein</fullName>
    </submittedName>
</protein>
<feature type="compositionally biased region" description="Polar residues" evidence="1">
    <location>
        <begin position="112"/>
        <end position="130"/>
    </location>
</feature>
<evidence type="ECO:0000256" key="1">
    <source>
        <dbReference type="SAM" id="MobiDB-lite"/>
    </source>
</evidence>
<sequence>MASPAAIGAGVVGGTAVVGATSVAAYHAFNKNGTAEEVPTTKGLQTAPTPEPGQTQDVQQESVQPQGRIDDADADTSTSKGKEVTEENKEVADVSSQTPAQKGTEDSAPKTLETSGQEGEPQGETTPSVNKTEEPTAPAQASNPKPEGSSV</sequence>
<dbReference type="Proteomes" id="UP000324831">
    <property type="component" value="Unassembled WGS sequence"/>
</dbReference>
<evidence type="ECO:0000313" key="2">
    <source>
        <dbReference type="EMBL" id="GCE63049.1"/>
    </source>
</evidence>
<accession>A0A478FRJ7</accession>
<feature type="compositionally biased region" description="Polar residues" evidence="1">
    <location>
        <begin position="139"/>
        <end position="151"/>
    </location>
</feature>
<name>A0A478FRJ7_9MOLU</name>
<comment type="caution">
    <text evidence="2">The sequence shown here is derived from an EMBL/GenBank/DDBJ whole genome shotgun (WGS) entry which is preliminary data.</text>
</comment>
<organism evidence="2 3">
    <name type="scientific">Candidatus Mycoplasma haematohominis</name>
    <dbReference type="NCBI Taxonomy" id="1494318"/>
    <lineage>
        <taxon>Bacteria</taxon>
        <taxon>Bacillati</taxon>
        <taxon>Mycoplasmatota</taxon>
        <taxon>Mollicutes</taxon>
        <taxon>Mycoplasmataceae</taxon>
        <taxon>Mycoplasma</taxon>
    </lineage>
</organism>
<proteinExistence type="predicted"/>
<evidence type="ECO:0000313" key="3">
    <source>
        <dbReference type="Proteomes" id="UP000324831"/>
    </source>
</evidence>
<feature type="region of interest" description="Disordered" evidence="1">
    <location>
        <begin position="31"/>
        <end position="151"/>
    </location>
</feature>